<dbReference type="Pfam" id="PF06200">
    <property type="entry name" value="tify"/>
    <property type="match status" value="1"/>
</dbReference>
<keyword evidence="3" id="KW-0832">Ubl conjugation</keyword>
<dbReference type="PROSITE" id="PS51320">
    <property type="entry name" value="TIFY"/>
    <property type="match status" value="1"/>
</dbReference>
<evidence type="ECO:0000313" key="8">
    <source>
        <dbReference type="Proteomes" id="UP000652761"/>
    </source>
</evidence>
<dbReference type="SMART" id="SM00979">
    <property type="entry name" value="TIFY"/>
    <property type="match status" value="1"/>
</dbReference>
<dbReference type="GO" id="GO:0009611">
    <property type="term" value="P:response to wounding"/>
    <property type="evidence" value="ECO:0007669"/>
    <property type="project" value="UniProtKB-UniRule"/>
</dbReference>
<dbReference type="AlphaFoldDB" id="A0A843UZH1"/>
<dbReference type="EMBL" id="NMUH01001110">
    <property type="protein sequence ID" value="MQL89025.1"/>
    <property type="molecule type" value="Genomic_DNA"/>
</dbReference>
<feature type="region of interest" description="Disordered" evidence="5">
    <location>
        <begin position="12"/>
        <end position="39"/>
    </location>
</feature>
<dbReference type="InterPro" id="IPR010399">
    <property type="entry name" value="Tify_dom"/>
</dbReference>
<evidence type="ECO:0000256" key="1">
    <source>
        <dbReference type="ARBA" id="ARBA00008614"/>
    </source>
</evidence>
<evidence type="ECO:0000256" key="5">
    <source>
        <dbReference type="SAM" id="MobiDB-lite"/>
    </source>
</evidence>
<dbReference type="Pfam" id="PF09425">
    <property type="entry name" value="Jas_motif"/>
    <property type="match status" value="1"/>
</dbReference>
<dbReference type="GO" id="GO:2000022">
    <property type="term" value="P:regulation of jasmonic acid mediated signaling pathway"/>
    <property type="evidence" value="ECO:0007669"/>
    <property type="project" value="UniProtKB-UniRule"/>
</dbReference>
<evidence type="ECO:0000256" key="4">
    <source>
        <dbReference type="RuleBase" id="RU369065"/>
    </source>
</evidence>
<dbReference type="GO" id="GO:0005634">
    <property type="term" value="C:nucleus"/>
    <property type="evidence" value="ECO:0007669"/>
    <property type="project" value="UniProtKB-SubCell"/>
</dbReference>
<dbReference type="PANTHER" id="PTHR33077:SF5">
    <property type="entry name" value="PROTEIN TIFY 9"/>
    <property type="match status" value="1"/>
</dbReference>
<dbReference type="PANTHER" id="PTHR33077">
    <property type="entry name" value="PROTEIN TIFY 4A-RELATED-RELATED"/>
    <property type="match status" value="1"/>
</dbReference>
<name>A0A843UZH1_COLES</name>
<feature type="compositionally biased region" description="Low complexity" evidence="5">
    <location>
        <begin position="73"/>
        <end position="91"/>
    </location>
</feature>
<evidence type="ECO:0000256" key="3">
    <source>
        <dbReference type="ARBA" id="ARBA00022843"/>
    </source>
</evidence>
<comment type="subcellular location">
    <subcellularLocation>
        <location evidence="4">Nucleus</location>
    </subcellularLocation>
</comment>
<dbReference type="OrthoDB" id="1914366at2759"/>
<keyword evidence="4" id="KW-0539">Nucleus</keyword>
<keyword evidence="2 4" id="KW-1184">Jasmonic acid signaling pathway</keyword>
<keyword evidence="8" id="KW-1185">Reference proteome</keyword>
<comment type="function">
    <text evidence="4">Repressor of jasmonate responses.</text>
</comment>
<gene>
    <name evidence="7" type="ORF">Taro_021590</name>
</gene>
<accession>A0A843UZH1</accession>
<comment type="similarity">
    <text evidence="1 4">Belongs to the TIFY/JAZ family.</text>
</comment>
<feature type="domain" description="Tify" evidence="6">
    <location>
        <begin position="100"/>
        <end position="134"/>
    </location>
</feature>
<comment type="caution">
    <text evidence="7">The sequence shown here is derived from an EMBL/GenBank/DDBJ whole genome shotgun (WGS) entry which is preliminary data.</text>
</comment>
<dbReference type="InterPro" id="IPR018467">
    <property type="entry name" value="CCT_CS"/>
</dbReference>
<dbReference type="Proteomes" id="UP000652761">
    <property type="component" value="Unassembled WGS sequence"/>
</dbReference>
<evidence type="ECO:0000313" key="7">
    <source>
        <dbReference type="EMBL" id="MQL89025.1"/>
    </source>
</evidence>
<organism evidence="7 8">
    <name type="scientific">Colocasia esculenta</name>
    <name type="common">Wild taro</name>
    <name type="synonym">Arum esculentum</name>
    <dbReference type="NCBI Taxonomy" id="4460"/>
    <lineage>
        <taxon>Eukaryota</taxon>
        <taxon>Viridiplantae</taxon>
        <taxon>Streptophyta</taxon>
        <taxon>Embryophyta</taxon>
        <taxon>Tracheophyta</taxon>
        <taxon>Spermatophyta</taxon>
        <taxon>Magnoliopsida</taxon>
        <taxon>Liliopsida</taxon>
        <taxon>Araceae</taxon>
        <taxon>Aroideae</taxon>
        <taxon>Colocasieae</taxon>
        <taxon>Colocasia</taxon>
    </lineage>
</organism>
<feature type="compositionally biased region" description="Pro residues" evidence="5">
    <location>
        <begin position="21"/>
        <end position="30"/>
    </location>
</feature>
<feature type="region of interest" description="Disordered" evidence="5">
    <location>
        <begin position="57"/>
        <end position="99"/>
    </location>
</feature>
<evidence type="ECO:0000256" key="2">
    <source>
        <dbReference type="ARBA" id="ARBA00022819"/>
    </source>
</evidence>
<dbReference type="GO" id="GO:0031347">
    <property type="term" value="P:regulation of defense response"/>
    <property type="evidence" value="ECO:0007669"/>
    <property type="project" value="UniProtKB-UniRule"/>
</dbReference>
<protein>
    <recommendedName>
        <fullName evidence="4">Protein TIFY</fullName>
    </recommendedName>
    <alternativeName>
        <fullName evidence="4">Jasmonate ZIM domain-containing protein</fullName>
    </alternativeName>
</protein>
<reference evidence="7" key="1">
    <citation type="submission" date="2017-07" db="EMBL/GenBank/DDBJ databases">
        <title>Taro Niue Genome Assembly and Annotation.</title>
        <authorList>
            <person name="Atibalentja N."/>
            <person name="Keating K."/>
            <person name="Fields C.J."/>
        </authorList>
    </citation>
    <scope>NUCLEOTIDE SEQUENCE</scope>
    <source>
        <strain evidence="7">Niue_2</strain>
        <tissue evidence="7">Leaf</tissue>
    </source>
</reference>
<proteinExistence type="inferred from homology"/>
<dbReference type="InterPro" id="IPR040390">
    <property type="entry name" value="TIFY/JAZ"/>
</dbReference>
<feature type="region of interest" description="Disordered" evidence="5">
    <location>
        <begin position="138"/>
        <end position="164"/>
    </location>
</feature>
<comment type="domain">
    <text evidence="4">The jas domain is required for interaction with COI1.</text>
</comment>
<sequence length="197" mass="20609">MSKSAAVIDFFHIEKQNASAKPPPPPPASPPGRTAGAPFRGIQSLVSRINPQLLKTVMAASRPAGTRPPPHSSSPSSPTVVPLPVLNPAASRGSTAASQLPTETAPLTIFYNGTVAAFDVPRDQAEVIIKMVETGITSCPAPRKESSSSSSLADGGQLEGDLPIARRKSLQRFLEKRKGRLATASPYHEGTTPPQAC</sequence>
<evidence type="ECO:0000259" key="6">
    <source>
        <dbReference type="PROSITE" id="PS51320"/>
    </source>
</evidence>
<feature type="region of interest" description="Disordered" evidence="5">
    <location>
        <begin position="177"/>
        <end position="197"/>
    </location>
</feature>